<protein>
    <submittedName>
        <fullName evidence="1">SH3 domain-containing protein</fullName>
    </submittedName>
</protein>
<accession>A0ABY4CWC7</accession>
<evidence type="ECO:0000313" key="2">
    <source>
        <dbReference type="Proteomes" id="UP000831113"/>
    </source>
</evidence>
<dbReference type="EMBL" id="CP094669">
    <property type="protein sequence ID" value="UOG74568.1"/>
    <property type="molecule type" value="Genomic_DNA"/>
</dbReference>
<keyword evidence="2" id="KW-1185">Reference proteome</keyword>
<proteinExistence type="predicted"/>
<dbReference type="Proteomes" id="UP000831113">
    <property type="component" value="Chromosome"/>
</dbReference>
<name>A0ABY4CWC7_9BACT</name>
<organism evidence="1 2">
    <name type="scientific">Hymenobacter tibetensis</name>
    <dbReference type="NCBI Taxonomy" id="497967"/>
    <lineage>
        <taxon>Bacteria</taxon>
        <taxon>Pseudomonadati</taxon>
        <taxon>Bacteroidota</taxon>
        <taxon>Cytophagia</taxon>
        <taxon>Cytophagales</taxon>
        <taxon>Hymenobacteraceae</taxon>
        <taxon>Hymenobacter</taxon>
    </lineage>
</organism>
<sequence length="191" mass="21179">MLFFLSLVASAQVRDSARVDQTDTQEQLLSYRYVNASSLTLRALPSAAAQALARLDGASRLLLVEERADGWSQVQVQDYLGYVKSEYLVEEQDQVTAETVDWEIVEVAGGQAYTKVSTVESPRVVAGHPATRPVSSKHSRGPKAYICNNGRTEVYHNSEDCSAMRRCTYQTKIATTSEARNSGLRECMKCF</sequence>
<reference evidence="1 2" key="1">
    <citation type="submission" date="2022-03" db="EMBL/GenBank/DDBJ databases">
        <title>Hymenobactersp. isolated from the air.</title>
        <authorList>
            <person name="Won M."/>
            <person name="Kwon S.-W."/>
        </authorList>
    </citation>
    <scope>NUCLEOTIDE SEQUENCE [LARGE SCALE GENOMIC DNA]</scope>
    <source>
        <strain evidence="1 2">KACC 21982</strain>
    </source>
</reference>
<gene>
    <name evidence="1" type="ORF">MTX78_20930</name>
</gene>
<dbReference type="RefSeq" id="WP_243798030.1">
    <property type="nucleotide sequence ID" value="NZ_CP094669.1"/>
</dbReference>
<evidence type="ECO:0000313" key="1">
    <source>
        <dbReference type="EMBL" id="UOG74568.1"/>
    </source>
</evidence>
<dbReference type="Gene3D" id="2.30.30.40">
    <property type="entry name" value="SH3 Domains"/>
    <property type="match status" value="1"/>
</dbReference>